<feature type="compositionally biased region" description="Basic and acidic residues" evidence="1">
    <location>
        <begin position="135"/>
        <end position="144"/>
    </location>
</feature>
<evidence type="ECO:0000256" key="1">
    <source>
        <dbReference type="SAM" id="MobiDB-lite"/>
    </source>
</evidence>
<sequence>MDMVTPDGSGLQDKFKGLKDENKAIEELRSQSKTKIDENNLLVQNKPQENINMIPQKDDMVCNPIKTIDMVTTDASKLKDKTKELINENKVIEETRGQSSKIIDSATDKSSSLLEKPNPTDVLTKPTPSEPTEDEASKAAKPVDADNNISYATLFPYLY</sequence>
<reference evidence="2" key="1">
    <citation type="submission" date="2017-09" db="EMBL/GenBank/DDBJ databases">
        <title>Contemporary evolution of a Lepidopteran species, Heliothis virescens, in response to modern agricultural practices.</title>
        <authorList>
            <person name="Fritz M.L."/>
            <person name="Deyonke A.M."/>
            <person name="Papanicolaou A."/>
            <person name="Micinski S."/>
            <person name="Westbrook J."/>
            <person name="Gould F."/>
        </authorList>
    </citation>
    <scope>NUCLEOTIDE SEQUENCE [LARGE SCALE GENOMIC DNA]</scope>
    <source>
        <strain evidence="2">HvINT-</strain>
        <tissue evidence="2">Whole body</tissue>
    </source>
</reference>
<name>A0A2A4JW73_HELVI</name>
<proteinExistence type="predicted"/>
<comment type="caution">
    <text evidence="2">The sequence shown here is derived from an EMBL/GenBank/DDBJ whole genome shotgun (WGS) entry which is preliminary data.</text>
</comment>
<accession>A0A2A4JW73</accession>
<feature type="compositionally biased region" description="Polar residues" evidence="1">
    <location>
        <begin position="97"/>
        <end position="113"/>
    </location>
</feature>
<dbReference type="EMBL" id="NWSH01000563">
    <property type="protein sequence ID" value="PCG75632.1"/>
    <property type="molecule type" value="Genomic_DNA"/>
</dbReference>
<organism evidence="2">
    <name type="scientific">Heliothis virescens</name>
    <name type="common">Tobacco budworm moth</name>
    <dbReference type="NCBI Taxonomy" id="7102"/>
    <lineage>
        <taxon>Eukaryota</taxon>
        <taxon>Metazoa</taxon>
        <taxon>Ecdysozoa</taxon>
        <taxon>Arthropoda</taxon>
        <taxon>Hexapoda</taxon>
        <taxon>Insecta</taxon>
        <taxon>Pterygota</taxon>
        <taxon>Neoptera</taxon>
        <taxon>Endopterygota</taxon>
        <taxon>Lepidoptera</taxon>
        <taxon>Glossata</taxon>
        <taxon>Ditrysia</taxon>
        <taxon>Noctuoidea</taxon>
        <taxon>Noctuidae</taxon>
        <taxon>Heliothinae</taxon>
        <taxon>Heliothis</taxon>
    </lineage>
</organism>
<gene>
    <name evidence="2" type="ORF">B5V51_11269</name>
</gene>
<feature type="region of interest" description="Disordered" evidence="1">
    <location>
        <begin position="95"/>
        <end position="145"/>
    </location>
</feature>
<protein>
    <submittedName>
        <fullName evidence="2">Uncharacterized protein</fullName>
    </submittedName>
</protein>
<dbReference type="AlphaFoldDB" id="A0A2A4JW73"/>
<evidence type="ECO:0000313" key="2">
    <source>
        <dbReference type="EMBL" id="PCG75632.1"/>
    </source>
</evidence>